<proteinExistence type="predicted"/>
<reference evidence="1 2" key="1">
    <citation type="journal article" date="2016" name="Nat. Commun.">
        <title>Thousands of microbial genomes shed light on interconnected biogeochemical processes in an aquifer system.</title>
        <authorList>
            <person name="Anantharaman K."/>
            <person name="Brown C.T."/>
            <person name="Hug L.A."/>
            <person name="Sharon I."/>
            <person name="Castelle C.J."/>
            <person name="Probst A.J."/>
            <person name="Thomas B.C."/>
            <person name="Singh A."/>
            <person name="Wilkins M.J."/>
            <person name="Karaoz U."/>
            <person name="Brodie E.L."/>
            <person name="Williams K.H."/>
            <person name="Hubbard S.S."/>
            <person name="Banfield J.F."/>
        </authorList>
    </citation>
    <scope>NUCLEOTIDE SEQUENCE [LARGE SCALE GENOMIC DNA]</scope>
</reference>
<evidence type="ECO:0000313" key="1">
    <source>
        <dbReference type="EMBL" id="OGE99302.1"/>
    </source>
</evidence>
<accession>A0A1F5QBM4</accession>
<protein>
    <submittedName>
        <fullName evidence="1">Uncharacterized protein</fullName>
    </submittedName>
</protein>
<comment type="caution">
    <text evidence="1">The sequence shown here is derived from an EMBL/GenBank/DDBJ whole genome shotgun (WGS) entry which is preliminary data.</text>
</comment>
<dbReference type="EMBL" id="MFFF01000021">
    <property type="protein sequence ID" value="OGE99302.1"/>
    <property type="molecule type" value="Genomic_DNA"/>
</dbReference>
<dbReference type="Proteomes" id="UP000177235">
    <property type="component" value="Unassembled WGS sequence"/>
</dbReference>
<organism evidence="1 2">
    <name type="scientific">Candidatus Doudnabacteria bacterium RIFCSPLOWO2_02_FULL_48_13</name>
    <dbReference type="NCBI Taxonomy" id="1817845"/>
    <lineage>
        <taxon>Bacteria</taxon>
        <taxon>Candidatus Doudnaibacteriota</taxon>
    </lineage>
</organism>
<gene>
    <name evidence="1" type="ORF">A3J05_00075</name>
</gene>
<name>A0A1F5QBM4_9BACT</name>
<sequence>MTPFDPFWYDLSSPNRNLVQFFYRGTGRYLNYFSEISNGVKFIVHFMLFWKNEKDYCLSLLDSRNRQARGIFFNQRDAN</sequence>
<evidence type="ECO:0000313" key="2">
    <source>
        <dbReference type="Proteomes" id="UP000177235"/>
    </source>
</evidence>
<dbReference type="AlphaFoldDB" id="A0A1F5QBM4"/>